<name>I4C954_DESTA</name>
<dbReference type="RefSeq" id="WP_014811229.1">
    <property type="nucleotide sequence ID" value="NC_018025.1"/>
</dbReference>
<evidence type="ECO:0000313" key="3">
    <source>
        <dbReference type="Proteomes" id="UP000006055"/>
    </source>
</evidence>
<sequence>MRRFRDSDGKRRITAWCILVWLGLLLTVSSAEAKTTITREYARLKIGYLLAILLAFAAYSTGMVQAHNHDGLEPSVSTCTNAQDSASPWQTVEMVCCHCYSTKSDGTRFYHGVLEAGFCRSQRGYCEGYAKCFP</sequence>
<dbReference type="Proteomes" id="UP000006055">
    <property type="component" value="Chromosome"/>
</dbReference>
<protein>
    <submittedName>
        <fullName evidence="2">Uncharacterized protein</fullName>
    </submittedName>
</protein>
<gene>
    <name evidence="2" type="ordered locus">Desti_3443</name>
</gene>
<organism evidence="2 3">
    <name type="scientific">Desulfomonile tiedjei (strain ATCC 49306 / DSM 6799 / DCB-1)</name>
    <dbReference type="NCBI Taxonomy" id="706587"/>
    <lineage>
        <taxon>Bacteria</taxon>
        <taxon>Pseudomonadati</taxon>
        <taxon>Thermodesulfobacteriota</taxon>
        <taxon>Desulfomonilia</taxon>
        <taxon>Desulfomonilales</taxon>
        <taxon>Desulfomonilaceae</taxon>
        <taxon>Desulfomonile</taxon>
    </lineage>
</organism>
<dbReference type="KEGG" id="dti:Desti_3443"/>
<feature type="transmembrane region" description="Helical" evidence="1">
    <location>
        <begin position="46"/>
        <end position="64"/>
    </location>
</feature>
<dbReference type="AlphaFoldDB" id="I4C954"/>
<evidence type="ECO:0000256" key="1">
    <source>
        <dbReference type="SAM" id="Phobius"/>
    </source>
</evidence>
<accession>I4C954</accession>
<keyword evidence="3" id="KW-1185">Reference proteome</keyword>
<proteinExistence type="predicted"/>
<dbReference type="STRING" id="706587.Desti_3443"/>
<dbReference type="HOGENOM" id="CLU_1892859_0_0_7"/>
<keyword evidence="1" id="KW-0812">Transmembrane</keyword>
<dbReference type="EMBL" id="CP003360">
    <property type="protein sequence ID" value="AFM26095.1"/>
    <property type="molecule type" value="Genomic_DNA"/>
</dbReference>
<keyword evidence="1" id="KW-0472">Membrane</keyword>
<keyword evidence="1" id="KW-1133">Transmembrane helix</keyword>
<evidence type="ECO:0000313" key="2">
    <source>
        <dbReference type="EMBL" id="AFM26095.1"/>
    </source>
</evidence>
<reference evidence="3" key="1">
    <citation type="submission" date="2012-06" db="EMBL/GenBank/DDBJ databases">
        <title>Complete sequence of chromosome of Desulfomonile tiedjei DSM 6799.</title>
        <authorList>
            <person name="Lucas S."/>
            <person name="Copeland A."/>
            <person name="Lapidus A."/>
            <person name="Glavina del Rio T."/>
            <person name="Dalin E."/>
            <person name="Tice H."/>
            <person name="Bruce D."/>
            <person name="Goodwin L."/>
            <person name="Pitluck S."/>
            <person name="Peters L."/>
            <person name="Ovchinnikova G."/>
            <person name="Zeytun A."/>
            <person name="Lu M."/>
            <person name="Kyrpides N."/>
            <person name="Mavromatis K."/>
            <person name="Ivanova N."/>
            <person name="Brettin T."/>
            <person name="Detter J.C."/>
            <person name="Han C."/>
            <person name="Larimer F."/>
            <person name="Land M."/>
            <person name="Hauser L."/>
            <person name="Markowitz V."/>
            <person name="Cheng J.-F."/>
            <person name="Hugenholtz P."/>
            <person name="Woyke T."/>
            <person name="Wu D."/>
            <person name="Spring S."/>
            <person name="Schroeder M."/>
            <person name="Brambilla E."/>
            <person name="Klenk H.-P."/>
            <person name="Eisen J.A."/>
        </authorList>
    </citation>
    <scope>NUCLEOTIDE SEQUENCE [LARGE SCALE GENOMIC DNA]</scope>
    <source>
        <strain evidence="3">ATCC 49306 / DSM 6799 / DCB-1</strain>
    </source>
</reference>